<dbReference type="Proteomes" id="UP000214566">
    <property type="component" value="Unassembled WGS sequence"/>
</dbReference>
<sequence>MMFPKFLTARLLPTPTLPMYGEGAQLTRHASAVVCGNRNSPRFARTRGFHAALRHKICISVFRRAAAHVGRSSGSQPALTSSGASNQKLSVKTKNCPAGLWNGRQTVKQITQCVNNRAGMEAAFPNRPRRGD</sequence>
<reference evidence="1 2" key="1">
    <citation type="submission" date="2016-06" db="EMBL/GenBank/DDBJ databases">
        <authorList>
            <person name="Kjaerup R.B."/>
            <person name="Dalgaard T.S."/>
            <person name="Juul-Madsen H.R."/>
        </authorList>
    </citation>
    <scope>NUCLEOTIDE SEQUENCE [LARGE SCALE GENOMIC DNA]</scope>
    <source>
        <strain evidence="1 2">DSM 16361</strain>
    </source>
</reference>
<accession>A0A238D048</accession>
<evidence type="ECO:0000313" key="2">
    <source>
        <dbReference type="Proteomes" id="UP000214566"/>
    </source>
</evidence>
<dbReference type="AlphaFoldDB" id="A0A238D048"/>
<dbReference type="EMBL" id="FLMQ01000034">
    <property type="protein sequence ID" value="SBP86636.1"/>
    <property type="molecule type" value="Genomic_DNA"/>
</dbReference>
<proteinExistence type="predicted"/>
<gene>
    <name evidence="1" type="ORF">THIARS_40265</name>
</gene>
<keyword evidence="2" id="KW-1185">Reference proteome</keyword>
<name>A0A238D048_THIDL</name>
<protein>
    <submittedName>
        <fullName evidence="1">Uncharacterized protein</fullName>
    </submittedName>
</protein>
<organism evidence="1 2">
    <name type="scientific">Thiomonas delicata</name>
    <name type="common">Thiomonas cuprina</name>
    <dbReference type="NCBI Taxonomy" id="364030"/>
    <lineage>
        <taxon>Bacteria</taxon>
        <taxon>Pseudomonadati</taxon>
        <taxon>Pseudomonadota</taxon>
        <taxon>Betaproteobacteria</taxon>
        <taxon>Burkholderiales</taxon>
        <taxon>Thiomonas</taxon>
    </lineage>
</organism>
<evidence type="ECO:0000313" key="1">
    <source>
        <dbReference type="EMBL" id="SBP86636.1"/>
    </source>
</evidence>